<evidence type="ECO:0000313" key="9">
    <source>
        <dbReference type="EMBL" id="MBF2735217.1"/>
    </source>
</evidence>
<keyword evidence="4 7" id="KW-0963">Cytoplasm</keyword>
<evidence type="ECO:0000256" key="4">
    <source>
        <dbReference type="ARBA" id="ARBA00022490"/>
    </source>
</evidence>
<dbReference type="GO" id="GO:0006096">
    <property type="term" value="P:glycolytic process"/>
    <property type="evidence" value="ECO:0007669"/>
    <property type="project" value="UniProtKB-UniRule"/>
</dbReference>
<feature type="binding site" evidence="7">
    <location>
        <position position="206"/>
    </location>
    <ligand>
        <name>substrate</name>
    </ligand>
</feature>
<dbReference type="GO" id="GO:0046166">
    <property type="term" value="P:glyceraldehyde-3-phosphate biosynthetic process"/>
    <property type="evidence" value="ECO:0007669"/>
    <property type="project" value="TreeGrafter"/>
</dbReference>
<evidence type="ECO:0000313" key="10">
    <source>
        <dbReference type="Proteomes" id="UP000604381"/>
    </source>
</evidence>
<accession>A0A930XWL6</accession>
<gene>
    <name evidence="7 9" type="primary">tpiA</name>
    <name evidence="9" type="ORF">ISN26_03905</name>
</gene>
<dbReference type="NCBIfam" id="TIGR00419">
    <property type="entry name" value="tim"/>
    <property type="match status" value="1"/>
</dbReference>
<dbReference type="InterPro" id="IPR000652">
    <property type="entry name" value="Triosephosphate_isomerase"/>
</dbReference>
<organism evidence="9 10">
    <name type="scientific">Candidatus Amphirhobacter heronislandensis</name>
    <dbReference type="NCBI Taxonomy" id="1732024"/>
    <lineage>
        <taxon>Bacteria</taxon>
        <taxon>Pseudomonadati</taxon>
        <taxon>Pseudomonadota</taxon>
        <taxon>Gammaproteobacteria</taxon>
        <taxon>Candidatus Tethybacterales</taxon>
        <taxon>Candidatus Tethybacteraceae</taxon>
        <taxon>Candidatus Amphirhobacter</taxon>
    </lineage>
</organism>
<dbReference type="InterPro" id="IPR035990">
    <property type="entry name" value="TIM_sf"/>
</dbReference>
<comment type="pathway">
    <text evidence="7 8">Carbohydrate degradation; glycolysis; D-glyceraldehyde 3-phosphate from glycerone phosphate: step 1/1.</text>
</comment>
<comment type="catalytic activity">
    <reaction evidence="7 8">
        <text>D-glyceraldehyde 3-phosphate = dihydroxyacetone phosphate</text>
        <dbReference type="Rhea" id="RHEA:18585"/>
        <dbReference type="ChEBI" id="CHEBI:57642"/>
        <dbReference type="ChEBI" id="CHEBI:59776"/>
        <dbReference type="EC" id="5.3.1.1"/>
    </reaction>
</comment>
<feature type="binding site" evidence="7">
    <location>
        <begin position="13"/>
        <end position="15"/>
    </location>
    <ligand>
        <name>substrate</name>
    </ligand>
</feature>
<dbReference type="PANTHER" id="PTHR21139">
    <property type="entry name" value="TRIOSEPHOSPHATE ISOMERASE"/>
    <property type="match status" value="1"/>
</dbReference>
<dbReference type="EMBL" id="JADHEI010000033">
    <property type="protein sequence ID" value="MBF2735217.1"/>
    <property type="molecule type" value="Genomic_DNA"/>
</dbReference>
<dbReference type="InterPro" id="IPR022896">
    <property type="entry name" value="TrioseP_Isoase_bac/euk"/>
</dbReference>
<dbReference type="GO" id="GO:0004807">
    <property type="term" value="F:triose-phosphate isomerase activity"/>
    <property type="evidence" value="ECO:0007669"/>
    <property type="project" value="UniProtKB-UniRule"/>
</dbReference>
<comment type="subcellular location">
    <subcellularLocation>
        <location evidence="7 8">Cytoplasm</location>
    </subcellularLocation>
</comment>
<dbReference type="PANTHER" id="PTHR21139:SF42">
    <property type="entry name" value="TRIOSEPHOSPHATE ISOMERASE"/>
    <property type="match status" value="1"/>
</dbReference>
<dbReference type="InterPro" id="IPR013785">
    <property type="entry name" value="Aldolase_TIM"/>
</dbReference>
<feature type="active site" description="Proton acceptor" evidence="7">
    <location>
        <position position="163"/>
    </location>
</feature>
<dbReference type="AlphaFoldDB" id="A0A930XWL6"/>
<sequence>MNEQSNRLLIAGNWKANGSLAMIEDWGAGFKAPEGLDALVFAPAPYLRHAADRIAGAAVGAQDLDDVDDGAHTGCVTARMLADIGCRWTLAGHSERRQAGESGVLVGAKLARAAAAGISVVLCVGESQAEREAGRLEEVLRSQLDEGLPAAWPAGVEIAIAYEPVWAIGTGLAASAADAQQAGAWIRSCLAGRGADGKIRILYGGSVKAGNAAGFVGQPDIDGLLIGGASLEAGSFSAICAEVLA</sequence>
<comment type="pathway">
    <text evidence="7 8">Carbohydrate biosynthesis; gluconeogenesis.</text>
</comment>
<dbReference type="PROSITE" id="PS00171">
    <property type="entry name" value="TIM_1"/>
    <property type="match status" value="1"/>
</dbReference>
<comment type="pathway">
    <text evidence="1">Carbohydrate metabolism; erythritol degradation.</text>
</comment>
<feature type="binding site" evidence="7">
    <location>
        <begin position="227"/>
        <end position="228"/>
    </location>
    <ligand>
        <name>substrate</name>
    </ligand>
</feature>
<dbReference type="Proteomes" id="UP000604381">
    <property type="component" value="Unassembled WGS sequence"/>
</dbReference>
<dbReference type="HAMAP" id="MF_00147_B">
    <property type="entry name" value="TIM_B"/>
    <property type="match status" value="1"/>
</dbReference>
<reference evidence="9" key="1">
    <citation type="submission" date="2020-10" db="EMBL/GenBank/DDBJ databases">
        <title>An improved Amphimedon queenslandica hologenome assembly reveals how three proteobacterial symbionts can extend the metabolic phenotypic of their marine sponge host.</title>
        <authorList>
            <person name="Degnan B."/>
            <person name="Degnan S."/>
            <person name="Xiang X."/>
        </authorList>
    </citation>
    <scope>NUCLEOTIDE SEQUENCE</scope>
    <source>
        <strain evidence="9">AqS2</strain>
    </source>
</reference>
<dbReference type="Pfam" id="PF00121">
    <property type="entry name" value="TIM"/>
    <property type="match status" value="1"/>
</dbReference>
<keyword evidence="10" id="KW-1185">Reference proteome</keyword>
<dbReference type="EC" id="5.3.1.1" evidence="7 8"/>
<evidence type="ECO:0000256" key="2">
    <source>
        <dbReference type="ARBA" id="ARBA00007422"/>
    </source>
</evidence>
<keyword evidence="6 7" id="KW-0413">Isomerase</keyword>
<comment type="subunit">
    <text evidence="7 8">Homodimer.</text>
</comment>
<comment type="caution">
    <text evidence="9">The sequence shown here is derived from an EMBL/GenBank/DDBJ whole genome shotgun (WGS) entry which is preliminary data.</text>
</comment>
<keyword evidence="3 7" id="KW-0312">Gluconeogenesis</keyword>
<dbReference type="InterPro" id="IPR020861">
    <property type="entry name" value="Triosephosphate_isomerase_AS"/>
</dbReference>
<evidence type="ECO:0000256" key="3">
    <source>
        <dbReference type="ARBA" id="ARBA00022432"/>
    </source>
</evidence>
<evidence type="ECO:0000256" key="6">
    <source>
        <dbReference type="ARBA" id="ARBA00023235"/>
    </source>
</evidence>
<comment type="function">
    <text evidence="7">Involved in the gluconeogenesis. Catalyzes stereospecifically the conversion of dihydroxyacetone phosphate (DHAP) to D-glyceraldehyde-3-phosphate (G3P).</text>
</comment>
<dbReference type="SUPFAM" id="SSF51351">
    <property type="entry name" value="Triosephosphate isomerase (TIM)"/>
    <property type="match status" value="1"/>
</dbReference>
<evidence type="ECO:0000256" key="1">
    <source>
        <dbReference type="ARBA" id="ARBA00004939"/>
    </source>
</evidence>
<dbReference type="GO" id="GO:0019563">
    <property type="term" value="P:glycerol catabolic process"/>
    <property type="evidence" value="ECO:0007669"/>
    <property type="project" value="TreeGrafter"/>
</dbReference>
<comment type="similarity">
    <text evidence="2 7 8">Belongs to the triosephosphate isomerase family.</text>
</comment>
<dbReference type="Gene3D" id="3.20.20.70">
    <property type="entry name" value="Aldolase class I"/>
    <property type="match status" value="1"/>
</dbReference>
<evidence type="ECO:0000256" key="5">
    <source>
        <dbReference type="ARBA" id="ARBA00023152"/>
    </source>
</evidence>
<protein>
    <recommendedName>
        <fullName evidence="7 8">Triosephosphate isomerase</fullName>
        <shortName evidence="7">TIM</shortName>
        <shortName evidence="7">TPI</shortName>
        <ecNumber evidence="7 8">5.3.1.1</ecNumber>
    </recommendedName>
    <alternativeName>
        <fullName evidence="7">Triose-phosphate isomerase</fullName>
    </alternativeName>
</protein>
<keyword evidence="5 7" id="KW-0324">Glycolysis</keyword>
<feature type="active site" description="Electrophile" evidence="7">
    <location>
        <position position="93"/>
    </location>
</feature>
<dbReference type="CDD" id="cd00311">
    <property type="entry name" value="TIM"/>
    <property type="match status" value="1"/>
</dbReference>
<proteinExistence type="inferred from homology"/>
<feature type="binding site" evidence="7">
    <location>
        <position position="169"/>
    </location>
    <ligand>
        <name>substrate</name>
    </ligand>
</feature>
<dbReference type="GO" id="GO:0006094">
    <property type="term" value="P:gluconeogenesis"/>
    <property type="evidence" value="ECO:0007669"/>
    <property type="project" value="UniProtKB-UniRule"/>
</dbReference>
<dbReference type="GO" id="GO:0005829">
    <property type="term" value="C:cytosol"/>
    <property type="evidence" value="ECO:0007669"/>
    <property type="project" value="TreeGrafter"/>
</dbReference>
<name>A0A930XWL6_9GAMM</name>
<evidence type="ECO:0000256" key="7">
    <source>
        <dbReference type="HAMAP-Rule" id="MF_00147"/>
    </source>
</evidence>
<evidence type="ECO:0000256" key="8">
    <source>
        <dbReference type="RuleBase" id="RU363013"/>
    </source>
</evidence>
<dbReference type="PROSITE" id="PS51440">
    <property type="entry name" value="TIM_2"/>
    <property type="match status" value="1"/>
</dbReference>